<keyword evidence="6" id="KW-1185">Reference proteome</keyword>
<evidence type="ECO:0000259" key="4">
    <source>
        <dbReference type="PROSITE" id="PS51371"/>
    </source>
</evidence>
<dbReference type="Pfam" id="PF00571">
    <property type="entry name" value="CBS"/>
    <property type="match status" value="1"/>
</dbReference>
<gene>
    <name evidence="5" type="ORF">Ani05nite_71450</name>
</gene>
<evidence type="ECO:0008006" key="7">
    <source>
        <dbReference type="Google" id="ProtNLM"/>
    </source>
</evidence>
<evidence type="ECO:0000256" key="2">
    <source>
        <dbReference type="PROSITE-ProRule" id="PRU00703"/>
    </source>
</evidence>
<dbReference type="PANTHER" id="PTHR43080">
    <property type="entry name" value="CBS DOMAIN-CONTAINING PROTEIN CBSX3, MITOCHONDRIAL"/>
    <property type="match status" value="1"/>
</dbReference>
<evidence type="ECO:0000313" key="5">
    <source>
        <dbReference type="EMBL" id="GIE53611.1"/>
    </source>
</evidence>
<dbReference type="PROSITE" id="PS51371">
    <property type="entry name" value="CBS"/>
    <property type="match status" value="1"/>
</dbReference>
<accession>A0A919JQT6</accession>
<dbReference type="Gene3D" id="3.30.1340.30">
    <property type="match status" value="1"/>
</dbReference>
<dbReference type="Gene3D" id="3.10.580.10">
    <property type="entry name" value="CBS-domain"/>
    <property type="match status" value="1"/>
</dbReference>
<dbReference type="EMBL" id="BOMQ01000088">
    <property type="protein sequence ID" value="GIE53611.1"/>
    <property type="molecule type" value="Genomic_DNA"/>
</dbReference>
<dbReference type="InterPro" id="IPR000644">
    <property type="entry name" value="CBS_dom"/>
</dbReference>
<comment type="caution">
    <text evidence="5">The sequence shown here is derived from an EMBL/GenBank/DDBJ whole genome shotgun (WGS) entry which is preliminary data.</text>
</comment>
<dbReference type="Pfam" id="PF04972">
    <property type="entry name" value="BON"/>
    <property type="match status" value="1"/>
</dbReference>
<dbReference type="InterPro" id="IPR007055">
    <property type="entry name" value="BON_dom"/>
</dbReference>
<dbReference type="SMART" id="SM00116">
    <property type="entry name" value="CBS"/>
    <property type="match status" value="1"/>
</dbReference>
<dbReference type="InterPro" id="IPR051257">
    <property type="entry name" value="Diverse_CBS-Domain"/>
</dbReference>
<evidence type="ECO:0000313" key="6">
    <source>
        <dbReference type="Proteomes" id="UP000647172"/>
    </source>
</evidence>
<dbReference type="AlphaFoldDB" id="A0A919JQT6"/>
<evidence type="ECO:0000256" key="1">
    <source>
        <dbReference type="ARBA" id="ARBA00023122"/>
    </source>
</evidence>
<sequence>MLTRADLLRALRRPAERPRRRLAVGRRDRAGFGWRRVTARELMTAPARTVAPGATVAGAARLMHRAGVKRLLVTDHRRRLLGIVTAADLLRTFGRSDEDVRAGVRAALRPLTAVRARVDVHDGVVTVTGRVRDRATTALLPGLARAVAGVTDVVTDVTVEAPPVRPAGGPAGTAGRRRRELDGWWVTRPHGRTTVAEASPTV</sequence>
<reference evidence="5" key="1">
    <citation type="submission" date="2021-01" db="EMBL/GenBank/DDBJ databases">
        <title>Whole genome shotgun sequence of Actinoplanes nipponensis NBRC 14063.</title>
        <authorList>
            <person name="Komaki H."/>
            <person name="Tamura T."/>
        </authorList>
    </citation>
    <scope>NUCLEOTIDE SEQUENCE</scope>
    <source>
        <strain evidence="5">NBRC 14063</strain>
    </source>
</reference>
<proteinExistence type="predicted"/>
<feature type="domain" description="CBS" evidence="4">
    <location>
        <begin position="43"/>
        <end position="100"/>
    </location>
</feature>
<protein>
    <recommendedName>
        <fullName evidence="7">CBS domain-containing protein</fullName>
    </recommendedName>
</protein>
<dbReference type="Proteomes" id="UP000647172">
    <property type="component" value="Unassembled WGS sequence"/>
</dbReference>
<organism evidence="5 6">
    <name type="scientific">Actinoplanes nipponensis</name>
    <dbReference type="NCBI Taxonomy" id="135950"/>
    <lineage>
        <taxon>Bacteria</taxon>
        <taxon>Bacillati</taxon>
        <taxon>Actinomycetota</taxon>
        <taxon>Actinomycetes</taxon>
        <taxon>Micromonosporales</taxon>
        <taxon>Micromonosporaceae</taxon>
        <taxon>Actinoplanes</taxon>
    </lineage>
</organism>
<feature type="domain" description="BON" evidence="3">
    <location>
        <begin position="92"/>
        <end position="161"/>
    </location>
</feature>
<dbReference type="SUPFAM" id="SSF54631">
    <property type="entry name" value="CBS-domain pair"/>
    <property type="match status" value="1"/>
</dbReference>
<name>A0A919JQT6_9ACTN</name>
<evidence type="ECO:0000259" key="3">
    <source>
        <dbReference type="PROSITE" id="PS50914"/>
    </source>
</evidence>
<dbReference type="PANTHER" id="PTHR43080:SF29">
    <property type="entry name" value="OS02G0818000 PROTEIN"/>
    <property type="match status" value="1"/>
</dbReference>
<keyword evidence="1 2" id="KW-0129">CBS domain</keyword>
<dbReference type="PROSITE" id="PS50914">
    <property type="entry name" value="BON"/>
    <property type="match status" value="1"/>
</dbReference>
<dbReference type="InterPro" id="IPR046342">
    <property type="entry name" value="CBS_dom_sf"/>
</dbReference>